<feature type="binding site" evidence="9">
    <location>
        <position position="193"/>
    </location>
    <ligand>
        <name>Mg(2+)</name>
        <dbReference type="ChEBI" id="CHEBI:18420"/>
        <label>1</label>
    </ligand>
</feature>
<keyword evidence="14" id="KW-1185">Reference proteome</keyword>
<dbReference type="InterPro" id="IPR020847">
    <property type="entry name" value="AP_endonuclease_F1_BS"/>
</dbReference>
<organism evidence="14 15">
    <name type="scientific">Elaeophora elaphi</name>
    <dbReference type="NCBI Taxonomy" id="1147741"/>
    <lineage>
        <taxon>Eukaryota</taxon>
        <taxon>Metazoa</taxon>
        <taxon>Ecdysozoa</taxon>
        <taxon>Nematoda</taxon>
        <taxon>Chromadorea</taxon>
        <taxon>Rhabditida</taxon>
        <taxon>Spirurina</taxon>
        <taxon>Spiruromorpha</taxon>
        <taxon>Filarioidea</taxon>
        <taxon>Onchocercidae</taxon>
        <taxon>Elaeophora</taxon>
    </lineage>
</organism>
<feature type="binding site" evidence="9">
    <location>
        <position position="57"/>
    </location>
    <ligand>
        <name>Mg(2+)</name>
        <dbReference type="ChEBI" id="CHEBI:18420"/>
        <label>1</label>
    </ligand>
</feature>
<dbReference type="PROSITE" id="PS00728">
    <property type="entry name" value="AP_NUCLEASE_F1_3"/>
    <property type="match status" value="1"/>
</dbReference>
<feature type="site" description="Interaction with DNA substrate" evidence="10">
    <location>
        <position position="292"/>
    </location>
</feature>
<evidence type="ECO:0000256" key="7">
    <source>
        <dbReference type="ARBA" id="ARBA00022842"/>
    </source>
</evidence>
<feature type="domain" description="Endonuclease/exonuclease/phosphatase" evidence="13">
    <location>
        <begin position="54"/>
        <end position="292"/>
    </location>
</feature>
<dbReference type="AlphaFoldDB" id="A0A0R3RUE7"/>
<feature type="region of interest" description="Disordered" evidence="12">
    <location>
        <begin position="1"/>
        <end position="41"/>
    </location>
</feature>
<dbReference type="PANTHER" id="PTHR22748">
    <property type="entry name" value="AP ENDONUCLEASE"/>
    <property type="match status" value="1"/>
</dbReference>
<dbReference type="PROSITE" id="PS51435">
    <property type="entry name" value="AP_NUCLEASE_F1_4"/>
    <property type="match status" value="1"/>
</dbReference>
<keyword evidence="7 9" id="KW-0460">Magnesium</keyword>
<feature type="binding site" evidence="9">
    <location>
        <position position="292"/>
    </location>
    <ligand>
        <name>Mg(2+)</name>
        <dbReference type="ChEBI" id="CHEBI:18420"/>
        <label>1</label>
    </ligand>
</feature>
<evidence type="ECO:0000256" key="11">
    <source>
        <dbReference type="RuleBase" id="RU362131"/>
    </source>
</evidence>
<dbReference type="EC" id="3.1.11.2" evidence="4"/>
<keyword evidence="11" id="KW-0234">DNA repair</keyword>
<dbReference type="NCBIfam" id="TIGR00195">
    <property type="entry name" value="exoDNase_III"/>
    <property type="match status" value="1"/>
</dbReference>
<feature type="active site" evidence="8">
    <location>
        <position position="154"/>
    </location>
</feature>
<feature type="binding site" evidence="9">
    <location>
        <position position="85"/>
    </location>
    <ligand>
        <name>Mg(2+)</name>
        <dbReference type="ChEBI" id="CHEBI:18420"/>
        <label>1</label>
    </ligand>
</feature>
<reference evidence="15" key="1">
    <citation type="submission" date="2017-02" db="UniProtKB">
        <authorList>
            <consortium name="WormBaseParasite"/>
        </authorList>
    </citation>
    <scope>IDENTIFICATION</scope>
</reference>
<dbReference type="SUPFAM" id="SSF56219">
    <property type="entry name" value="DNase I-like"/>
    <property type="match status" value="1"/>
</dbReference>
<keyword evidence="11" id="KW-0227">DNA damage</keyword>
<keyword evidence="6" id="KW-0378">Hydrolase</keyword>
<name>A0A0R3RUE7_9BILA</name>
<comment type="cofactor">
    <cofactor evidence="2">
        <name>Mn(2+)</name>
        <dbReference type="ChEBI" id="CHEBI:29035"/>
    </cofactor>
</comment>
<sequence>MKKRRGDREEAFKTDNSDKRNGVNDEGGKMKSEHRVLEEKKRKVETSGGEIKIISWNVAGLRAWIKKGGHSILTKENPDIVALQETKCVEVPNELQDGYHSFLNASEKSGHGGVLLLTKEEPLKVEIFISGLDGIGKGRVIIAEYESYYLINAYVPNSGRGLVNLDKRKLWDDYYLSFIRKLDSNKPVVYVGDLNVAHQEIDLANPKTNHNKTAGFTDQERNDFTRLLDAGFVDVFRKLNPDKEGAYTFWSNMHNAREKNVGWRLDYFVVSERIMNKVKECDILSSVKGSDHCPISLTIEV</sequence>
<evidence type="ECO:0000256" key="4">
    <source>
        <dbReference type="ARBA" id="ARBA00012115"/>
    </source>
</evidence>
<dbReference type="InterPro" id="IPR020848">
    <property type="entry name" value="AP_endonuclease_F1_CS"/>
</dbReference>
<dbReference type="GO" id="GO:0008311">
    <property type="term" value="F:double-stranded DNA 3'-5' DNA exonuclease activity"/>
    <property type="evidence" value="ECO:0007669"/>
    <property type="project" value="UniProtKB-EC"/>
</dbReference>
<dbReference type="GO" id="GO:0046872">
    <property type="term" value="F:metal ion binding"/>
    <property type="evidence" value="ECO:0007669"/>
    <property type="project" value="UniProtKB-KW"/>
</dbReference>
<evidence type="ECO:0000256" key="3">
    <source>
        <dbReference type="ARBA" id="ARBA00007092"/>
    </source>
</evidence>
<feature type="site" description="Important for catalytic activity" evidence="10">
    <location>
        <position position="266"/>
    </location>
</feature>
<dbReference type="STRING" id="1147741.A0A0R3RUE7"/>
<dbReference type="GO" id="GO:0008081">
    <property type="term" value="F:phosphoric diester hydrolase activity"/>
    <property type="evidence" value="ECO:0007669"/>
    <property type="project" value="TreeGrafter"/>
</dbReference>
<evidence type="ECO:0000256" key="8">
    <source>
        <dbReference type="PIRSR" id="PIRSR604808-1"/>
    </source>
</evidence>
<protein>
    <recommendedName>
        <fullName evidence="4">exodeoxyribonuclease III</fullName>
        <ecNumber evidence="4">3.1.11.2</ecNumber>
    </recommendedName>
</protein>
<evidence type="ECO:0000256" key="6">
    <source>
        <dbReference type="ARBA" id="ARBA00022801"/>
    </source>
</evidence>
<evidence type="ECO:0000256" key="12">
    <source>
        <dbReference type="SAM" id="MobiDB-lite"/>
    </source>
</evidence>
<keyword evidence="5 9" id="KW-0479">Metal-binding</keyword>
<keyword evidence="9" id="KW-0464">Manganese</keyword>
<proteinExistence type="inferred from homology"/>
<dbReference type="PROSITE" id="PS00726">
    <property type="entry name" value="AP_NUCLEASE_F1_1"/>
    <property type="match status" value="1"/>
</dbReference>
<dbReference type="InterPro" id="IPR004808">
    <property type="entry name" value="AP_endonuc_1"/>
</dbReference>
<evidence type="ECO:0000256" key="9">
    <source>
        <dbReference type="PIRSR" id="PIRSR604808-2"/>
    </source>
</evidence>
<evidence type="ECO:0000259" key="13">
    <source>
        <dbReference type="Pfam" id="PF03372"/>
    </source>
</evidence>
<dbReference type="InterPro" id="IPR036691">
    <property type="entry name" value="Endo/exonu/phosph_ase_sf"/>
</dbReference>
<dbReference type="PANTHER" id="PTHR22748:SF6">
    <property type="entry name" value="DNA-(APURINIC OR APYRIMIDINIC SITE) ENDONUCLEASE"/>
    <property type="match status" value="1"/>
</dbReference>
<evidence type="ECO:0000256" key="2">
    <source>
        <dbReference type="ARBA" id="ARBA00001936"/>
    </source>
</evidence>
<comment type="catalytic activity">
    <reaction evidence="1">
        <text>Exonucleolytic cleavage in the 3'- to 5'-direction to yield nucleoside 5'-phosphates.</text>
        <dbReference type="EC" id="3.1.11.2"/>
    </reaction>
</comment>
<dbReference type="Proteomes" id="UP000050640">
    <property type="component" value="Unplaced"/>
</dbReference>
<evidence type="ECO:0000256" key="5">
    <source>
        <dbReference type="ARBA" id="ARBA00022723"/>
    </source>
</evidence>
<comment type="similarity">
    <text evidence="3 11">Belongs to the DNA repair enzymes AP/ExoA family.</text>
</comment>
<dbReference type="Gene3D" id="3.60.10.10">
    <property type="entry name" value="Endonuclease/exonuclease/phosphatase"/>
    <property type="match status" value="1"/>
</dbReference>
<dbReference type="WBParaSite" id="EEL_0000564701-mRNA-1">
    <property type="protein sequence ID" value="EEL_0000564701-mRNA-1"/>
    <property type="gene ID" value="EEL_0000564701"/>
</dbReference>
<evidence type="ECO:0000256" key="1">
    <source>
        <dbReference type="ARBA" id="ARBA00000493"/>
    </source>
</evidence>
<dbReference type="CDD" id="cd09087">
    <property type="entry name" value="Ape1-like_AP-endo"/>
    <property type="match status" value="1"/>
</dbReference>
<evidence type="ECO:0000313" key="14">
    <source>
        <dbReference type="Proteomes" id="UP000050640"/>
    </source>
</evidence>
<dbReference type="GO" id="GO:0003677">
    <property type="term" value="F:DNA binding"/>
    <property type="evidence" value="ECO:0007669"/>
    <property type="project" value="InterPro"/>
</dbReference>
<feature type="active site" description="Proton acceptor" evidence="8">
    <location>
        <position position="292"/>
    </location>
</feature>
<feature type="binding site" evidence="9">
    <location>
        <position position="195"/>
    </location>
    <ligand>
        <name>Mg(2+)</name>
        <dbReference type="ChEBI" id="CHEBI:18420"/>
        <label>1</label>
    </ligand>
</feature>
<dbReference type="GO" id="GO:0006284">
    <property type="term" value="P:base-excision repair"/>
    <property type="evidence" value="ECO:0007669"/>
    <property type="project" value="TreeGrafter"/>
</dbReference>
<evidence type="ECO:0000256" key="10">
    <source>
        <dbReference type="PIRSR" id="PIRSR604808-3"/>
    </source>
</evidence>
<dbReference type="GO" id="GO:0003906">
    <property type="term" value="F:DNA-(apurinic or apyrimidinic site) endonuclease activity"/>
    <property type="evidence" value="ECO:0007669"/>
    <property type="project" value="TreeGrafter"/>
</dbReference>
<dbReference type="Pfam" id="PF03372">
    <property type="entry name" value="Exo_endo_phos"/>
    <property type="match status" value="1"/>
</dbReference>
<feature type="active site" description="Proton donor/acceptor" evidence="8">
    <location>
        <position position="193"/>
    </location>
</feature>
<dbReference type="InterPro" id="IPR005135">
    <property type="entry name" value="Endo/exonuclease/phosphatase"/>
</dbReference>
<dbReference type="GO" id="GO:0005634">
    <property type="term" value="C:nucleus"/>
    <property type="evidence" value="ECO:0007669"/>
    <property type="project" value="TreeGrafter"/>
</dbReference>
<comment type="cofactor">
    <cofactor evidence="9 11">
        <name>Mg(2+)</name>
        <dbReference type="ChEBI" id="CHEBI:18420"/>
    </cofactor>
    <cofactor evidence="9 11">
        <name>Mn(2+)</name>
        <dbReference type="ChEBI" id="CHEBI:29035"/>
    </cofactor>
    <text evidence="9 11">Probably binds two magnesium or manganese ions per subunit.</text>
</comment>
<accession>A0A0R3RUE7</accession>
<feature type="binding site" evidence="9">
    <location>
        <position position="291"/>
    </location>
    <ligand>
        <name>Mg(2+)</name>
        <dbReference type="ChEBI" id="CHEBI:18420"/>
        <label>1</label>
    </ligand>
</feature>
<feature type="site" description="Transition state stabilizer" evidence="10">
    <location>
        <position position="195"/>
    </location>
</feature>
<evidence type="ECO:0000313" key="15">
    <source>
        <dbReference type="WBParaSite" id="EEL_0000564701-mRNA-1"/>
    </source>
</evidence>
<dbReference type="NCBIfam" id="TIGR00633">
    <property type="entry name" value="xth"/>
    <property type="match status" value="1"/>
</dbReference>